<evidence type="ECO:0000256" key="1">
    <source>
        <dbReference type="PROSITE-ProRule" id="PRU00047"/>
    </source>
</evidence>
<keyword evidence="4" id="KW-1185">Reference proteome</keyword>
<keyword evidence="1" id="KW-0863">Zinc-finger</keyword>
<protein>
    <recommendedName>
        <fullName evidence="2">CCHC-type domain-containing protein</fullName>
    </recommendedName>
</protein>
<proteinExistence type="predicted"/>
<comment type="caution">
    <text evidence="3">The sequence shown here is derived from an EMBL/GenBank/DDBJ whole genome shotgun (WGS) entry which is preliminary data.</text>
</comment>
<dbReference type="InterPro" id="IPR005135">
    <property type="entry name" value="Endo/exonuclease/phosphatase"/>
</dbReference>
<organism evidence="3 4">
    <name type="scientific">Penicillium chrysogenum</name>
    <name type="common">Penicillium notatum</name>
    <dbReference type="NCBI Taxonomy" id="5076"/>
    <lineage>
        <taxon>Eukaryota</taxon>
        <taxon>Fungi</taxon>
        <taxon>Dikarya</taxon>
        <taxon>Ascomycota</taxon>
        <taxon>Pezizomycotina</taxon>
        <taxon>Eurotiomycetes</taxon>
        <taxon>Eurotiomycetidae</taxon>
        <taxon>Eurotiales</taxon>
        <taxon>Aspergillaceae</taxon>
        <taxon>Penicillium</taxon>
        <taxon>Penicillium chrysogenum species complex</taxon>
    </lineage>
</organism>
<dbReference type="Pfam" id="PF14529">
    <property type="entry name" value="Exo_endo_phos_2"/>
    <property type="match status" value="1"/>
</dbReference>
<dbReference type="InterPro" id="IPR036875">
    <property type="entry name" value="Znf_CCHC_sf"/>
</dbReference>
<dbReference type="Gene3D" id="4.10.60.10">
    <property type="entry name" value="Zinc finger, CCHC-type"/>
    <property type="match status" value="1"/>
</dbReference>
<dbReference type="InterPro" id="IPR036691">
    <property type="entry name" value="Endo/exonu/phosph_ase_sf"/>
</dbReference>
<feature type="domain" description="CCHC-type" evidence="2">
    <location>
        <begin position="172"/>
        <end position="187"/>
    </location>
</feature>
<dbReference type="Gene3D" id="3.60.10.10">
    <property type="entry name" value="Endonuclease/exonuclease/phosphatase"/>
    <property type="match status" value="1"/>
</dbReference>
<keyword evidence="1" id="KW-0479">Metal-binding</keyword>
<accession>A0ABQ8WDX3</accession>
<evidence type="ECO:0000313" key="4">
    <source>
        <dbReference type="Proteomes" id="UP001220256"/>
    </source>
</evidence>
<dbReference type="EMBL" id="JAPVEB010000004">
    <property type="protein sequence ID" value="KAJ5264815.1"/>
    <property type="molecule type" value="Genomic_DNA"/>
</dbReference>
<keyword evidence="1" id="KW-0862">Zinc</keyword>
<gene>
    <name evidence="3" type="ORF">N7505_007608</name>
</gene>
<dbReference type="InterPro" id="IPR001878">
    <property type="entry name" value="Znf_CCHC"/>
</dbReference>
<dbReference type="SMART" id="SM00343">
    <property type="entry name" value="ZnF_C2HC"/>
    <property type="match status" value="2"/>
</dbReference>
<dbReference type="Pfam" id="PF00098">
    <property type="entry name" value="zf-CCHC"/>
    <property type="match status" value="1"/>
</dbReference>
<dbReference type="SUPFAM" id="SSF57756">
    <property type="entry name" value="Retrovirus zinc finger-like domains"/>
    <property type="match status" value="1"/>
</dbReference>
<dbReference type="SUPFAM" id="SSF56219">
    <property type="entry name" value="DNase I-like"/>
    <property type="match status" value="1"/>
</dbReference>
<reference evidence="3 4" key="1">
    <citation type="journal article" date="2023" name="IMA Fungus">
        <title>Comparative genomic study of the Penicillium genus elucidates a diverse pangenome and 15 lateral gene transfer events.</title>
        <authorList>
            <person name="Petersen C."/>
            <person name="Sorensen T."/>
            <person name="Nielsen M.R."/>
            <person name="Sondergaard T.E."/>
            <person name="Sorensen J.L."/>
            <person name="Fitzpatrick D.A."/>
            <person name="Frisvad J.C."/>
            <person name="Nielsen K.L."/>
        </authorList>
    </citation>
    <scope>NUCLEOTIDE SEQUENCE [LARGE SCALE GENOMIC DNA]</scope>
    <source>
        <strain evidence="3 4">IBT 3361</strain>
    </source>
</reference>
<sequence>MVDKGTGLTSAGSVRAMVEAEMRSTEDQAHWRCRAVTVDPKNANRIRIACRDEDEQQLVKKVAEQKIGAGARVLRDELYPIKVDSINKASVLDENGEIRAEAAAAFSEENETNVAKISWLSRKESEKAYGSMVVYLTKRIDARRLLADGFFHAGGESGVTSVFEHRPRPTQCYKCQEIGHKAFQCKNAQKCAKCATEGHRHSDCTQTVPNFIHHVMSNSLRIIQLNVRKQGAVHESLLNDEDTENAVALAIQEPQARRIQGRLLTTPMGHHKWTKMVPSTWREGRWAIRSMLWVNKEVEAEQVPMDSPDITAAVIRLPERVVFTASVYVEGGNVSALDDACSRLRGAITKVRRDTGAVVDILIMGDFNRHDQLWGGDEVSLGRQGEADPIIDLMNEFALSSLLKRGTKTWHGGGQSGDCESTIDLVLASENLTESMTKCALLETDHGSDHCAIESVFDTQWSGPKHQERLLLKNAPWKEINARIQKALATLPSECTVQQKTDRLMAAVSEAVHALTPRAKASPHAKRWWTTDLTQLRHIYTY</sequence>
<dbReference type="PROSITE" id="PS50158">
    <property type="entry name" value="ZF_CCHC"/>
    <property type="match status" value="1"/>
</dbReference>
<dbReference type="Proteomes" id="UP001220256">
    <property type="component" value="Unassembled WGS sequence"/>
</dbReference>
<evidence type="ECO:0000259" key="2">
    <source>
        <dbReference type="PROSITE" id="PS50158"/>
    </source>
</evidence>
<name>A0ABQ8WDX3_PENCH</name>
<evidence type="ECO:0000313" key="3">
    <source>
        <dbReference type="EMBL" id="KAJ5264815.1"/>
    </source>
</evidence>